<organism evidence="1 2">
    <name type="scientific">Pseudomonas zeae</name>
    <dbReference type="NCBI Taxonomy" id="2745510"/>
    <lineage>
        <taxon>Bacteria</taxon>
        <taxon>Pseudomonadati</taxon>
        <taxon>Pseudomonadota</taxon>
        <taxon>Gammaproteobacteria</taxon>
        <taxon>Pseudomonadales</taxon>
        <taxon>Pseudomonadaceae</taxon>
        <taxon>Pseudomonas</taxon>
    </lineage>
</organism>
<dbReference type="EMBL" id="JASFAG010000001">
    <property type="protein sequence ID" value="MDX9674779.1"/>
    <property type="molecule type" value="Genomic_DNA"/>
</dbReference>
<protein>
    <recommendedName>
        <fullName evidence="3">Nucleotidyltransferase domain-containing protein</fullName>
    </recommendedName>
</protein>
<evidence type="ECO:0000313" key="2">
    <source>
        <dbReference type="Proteomes" id="UP001287024"/>
    </source>
</evidence>
<dbReference type="RefSeq" id="WP_151552520.1">
    <property type="nucleotide sequence ID" value="NZ_JASFAG010000001.1"/>
</dbReference>
<evidence type="ECO:0008006" key="3">
    <source>
        <dbReference type="Google" id="ProtNLM"/>
    </source>
</evidence>
<name>A0ABU5BES4_9PSED</name>
<comment type="caution">
    <text evidence="1">The sequence shown here is derived from an EMBL/GenBank/DDBJ whole genome shotgun (WGS) entry which is preliminary data.</text>
</comment>
<gene>
    <name evidence="1" type="ORF">QMK45_02330</name>
</gene>
<evidence type="ECO:0000313" key="1">
    <source>
        <dbReference type="EMBL" id="MDX9674779.1"/>
    </source>
</evidence>
<accession>A0ABU5BES4</accession>
<sequence>MEALQAVLKSNFRSFDRVAVIGGLVRDFAREGRTGFRSDVDLVIHDSKEEVALLAEKLKATPNRFGGYGYKSGPWKIDFWALETTWAKKHVPMQTLEDVLLGTFFDWDAVAYDLWERKLICHDDYLERLRTKKLEINLRPNPSPMGNLVRAIRRLVLWQLVPGERLTCFIDEYLDEDALRYLQKKEEELFSYCVSSRWKTVEEAKCYLFQERVSHDLQLDLFHIKHQDSKFR</sequence>
<reference evidence="1 2" key="1">
    <citation type="submission" date="2023-05" db="EMBL/GenBank/DDBJ databases">
        <title>Siderophore-mediated competition between Bacillus subtilis and Pseudomonas marginalis.</title>
        <authorList>
            <person name="Lyng M."/>
            <person name="Joergensen J.P.B."/>
            <person name="Schostag M.D."/>
            <person name="Jarmusch S.A."/>
            <person name="Aguilar D.K.C."/>
            <person name="Andrade C.N.L."/>
            <person name="Kovacs A.T."/>
        </authorList>
    </citation>
    <scope>NUCLEOTIDE SEQUENCE [LARGE SCALE GENOMIC DNA]</scope>
    <source>
        <strain evidence="1 2">P8_72</strain>
    </source>
</reference>
<keyword evidence="2" id="KW-1185">Reference proteome</keyword>
<proteinExistence type="predicted"/>
<dbReference type="Proteomes" id="UP001287024">
    <property type="component" value="Unassembled WGS sequence"/>
</dbReference>